<dbReference type="OrthoDB" id="5594661at2759"/>
<feature type="non-terminal residue" evidence="2">
    <location>
        <position position="176"/>
    </location>
</feature>
<protein>
    <recommendedName>
        <fullName evidence="1">Cell division control protein 24 OB domain-containing protein</fullName>
    </recommendedName>
</protein>
<evidence type="ECO:0000313" key="3">
    <source>
        <dbReference type="Proteomes" id="UP001139887"/>
    </source>
</evidence>
<dbReference type="InterPro" id="IPR035201">
    <property type="entry name" value="Cdc24_OB1"/>
</dbReference>
<organism evidence="2 3">
    <name type="scientific">Coemansia brasiliensis</name>
    <dbReference type="NCBI Taxonomy" id="2650707"/>
    <lineage>
        <taxon>Eukaryota</taxon>
        <taxon>Fungi</taxon>
        <taxon>Fungi incertae sedis</taxon>
        <taxon>Zoopagomycota</taxon>
        <taxon>Kickxellomycotina</taxon>
        <taxon>Kickxellomycetes</taxon>
        <taxon>Kickxellales</taxon>
        <taxon>Kickxellaceae</taxon>
        <taxon>Coemansia</taxon>
    </lineage>
</organism>
<accession>A0A9W8I9F7</accession>
<dbReference type="AlphaFoldDB" id="A0A9W8I9F7"/>
<evidence type="ECO:0000259" key="1">
    <source>
        <dbReference type="Pfam" id="PF17246"/>
    </source>
</evidence>
<name>A0A9W8I9F7_9FUNG</name>
<sequence length="176" mass="19596">MEFHSLVETMRQELATCAQTNSAEDIPWGWVAAAVAELLSENSSGVSRAVLLTELEAQWHKVAMGEVMQYETLYSLAPFFSRSIKPPPSTVFGLKIDGIKTIPNTQIWLWRVSGAPEPADSNNGAANDTGKQQRNADAQMDAFVHQRFYPMIEACEFSGFFDNARTLFATNLWMAD</sequence>
<gene>
    <name evidence="2" type="ORF">IWW36_005812</name>
</gene>
<comment type="caution">
    <text evidence="2">The sequence shown here is derived from an EMBL/GenBank/DDBJ whole genome shotgun (WGS) entry which is preliminary data.</text>
</comment>
<reference evidence="2" key="1">
    <citation type="submission" date="2022-07" db="EMBL/GenBank/DDBJ databases">
        <title>Phylogenomic reconstructions and comparative analyses of Kickxellomycotina fungi.</title>
        <authorList>
            <person name="Reynolds N.K."/>
            <person name="Stajich J.E."/>
            <person name="Barry K."/>
            <person name="Grigoriev I.V."/>
            <person name="Crous P."/>
            <person name="Smith M.E."/>
        </authorList>
    </citation>
    <scope>NUCLEOTIDE SEQUENCE</scope>
    <source>
        <strain evidence="2">NRRL 1566</strain>
    </source>
</reference>
<dbReference type="Proteomes" id="UP001139887">
    <property type="component" value="Unassembled WGS sequence"/>
</dbReference>
<proteinExistence type="predicted"/>
<feature type="domain" description="Cell division control protein 24 OB" evidence="1">
    <location>
        <begin position="3"/>
        <end position="62"/>
    </location>
</feature>
<dbReference type="Pfam" id="PF17246">
    <property type="entry name" value="CDC24_OB1"/>
    <property type="match status" value="1"/>
</dbReference>
<dbReference type="EMBL" id="JANBUW010001661">
    <property type="protein sequence ID" value="KAJ2842700.1"/>
    <property type="molecule type" value="Genomic_DNA"/>
</dbReference>
<evidence type="ECO:0000313" key="2">
    <source>
        <dbReference type="EMBL" id="KAJ2842700.1"/>
    </source>
</evidence>
<keyword evidence="3" id="KW-1185">Reference proteome</keyword>